<reference evidence="2" key="2">
    <citation type="submission" date="2017-06" db="EMBL/GenBank/DDBJ databases">
        <title>WGS assembly of Brachypodium distachyon.</title>
        <authorList>
            <consortium name="The International Brachypodium Initiative"/>
            <person name="Lucas S."/>
            <person name="Harmon-Smith M."/>
            <person name="Lail K."/>
            <person name="Tice H."/>
            <person name="Grimwood J."/>
            <person name="Bruce D."/>
            <person name="Barry K."/>
            <person name="Shu S."/>
            <person name="Lindquist E."/>
            <person name="Wang M."/>
            <person name="Pitluck S."/>
            <person name="Vogel J.P."/>
            <person name="Garvin D.F."/>
            <person name="Mockler T.C."/>
            <person name="Schmutz J."/>
            <person name="Rokhsar D."/>
            <person name="Bevan M.W."/>
        </authorList>
    </citation>
    <scope>NUCLEOTIDE SEQUENCE</scope>
    <source>
        <strain evidence="2">Bd21</strain>
    </source>
</reference>
<keyword evidence="4" id="KW-1185">Reference proteome</keyword>
<name>A0A2K2DTI4_BRADI</name>
<organism evidence="2">
    <name type="scientific">Brachypodium distachyon</name>
    <name type="common">Purple false brome</name>
    <name type="synonym">Trachynia distachya</name>
    <dbReference type="NCBI Taxonomy" id="15368"/>
    <lineage>
        <taxon>Eukaryota</taxon>
        <taxon>Viridiplantae</taxon>
        <taxon>Streptophyta</taxon>
        <taxon>Embryophyta</taxon>
        <taxon>Tracheophyta</taxon>
        <taxon>Spermatophyta</taxon>
        <taxon>Magnoliopsida</taxon>
        <taxon>Liliopsida</taxon>
        <taxon>Poales</taxon>
        <taxon>Poaceae</taxon>
        <taxon>BOP clade</taxon>
        <taxon>Pooideae</taxon>
        <taxon>Stipodae</taxon>
        <taxon>Brachypodieae</taxon>
        <taxon>Brachypodium</taxon>
    </lineage>
</organism>
<gene>
    <name evidence="2" type="ORF">BRADI_1g65263v3</name>
</gene>
<accession>A0A2K2DTI4</accession>
<dbReference type="Proteomes" id="UP000008810">
    <property type="component" value="Chromosome 1"/>
</dbReference>
<dbReference type="InParanoid" id="A0A2K2DTI4"/>
<dbReference type="Gramene" id="PNT77572">
    <property type="protein sequence ID" value="PNT77572"/>
    <property type="gene ID" value="BRADI_1g65263v3"/>
</dbReference>
<dbReference type="AlphaFoldDB" id="A0A2K2DTI4"/>
<evidence type="ECO:0000256" key="1">
    <source>
        <dbReference type="SAM" id="MobiDB-lite"/>
    </source>
</evidence>
<reference evidence="2 3" key="1">
    <citation type="journal article" date="2010" name="Nature">
        <title>Genome sequencing and analysis of the model grass Brachypodium distachyon.</title>
        <authorList>
            <consortium name="International Brachypodium Initiative"/>
        </authorList>
    </citation>
    <scope>NUCLEOTIDE SEQUENCE [LARGE SCALE GENOMIC DNA]</scope>
    <source>
        <strain evidence="2 3">Bd21</strain>
    </source>
</reference>
<protein>
    <submittedName>
        <fullName evidence="2 3">Uncharacterized protein</fullName>
    </submittedName>
</protein>
<dbReference type="EMBL" id="CM000880">
    <property type="protein sequence ID" value="PNT77572.1"/>
    <property type="molecule type" value="Genomic_DNA"/>
</dbReference>
<proteinExistence type="predicted"/>
<dbReference type="EnsemblPlants" id="PNT77572">
    <property type="protein sequence ID" value="PNT77572"/>
    <property type="gene ID" value="BRADI_1g65263v3"/>
</dbReference>
<evidence type="ECO:0000313" key="3">
    <source>
        <dbReference type="EnsemblPlants" id="PNT77572"/>
    </source>
</evidence>
<reference evidence="3" key="3">
    <citation type="submission" date="2018-08" db="UniProtKB">
        <authorList>
            <consortium name="EnsemblPlants"/>
        </authorList>
    </citation>
    <scope>IDENTIFICATION</scope>
    <source>
        <strain evidence="3">cv. Bd21</strain>
    </source>
</reference>
<evidence type="ECO:0000313" key="4">
    <source>
        <dbReference type="Proteomes" id="UP000008810"/>
    </source>
</evidence>
<sequence length="85" mass="9189">MGGRRCCDPRSEVLRRAGGDAGTRRPSYCDERAVMLRPAARAVATTTRRGGGSTIRRQGCCEDGPAMLRPGTGSDAIRRHGRCDR</sequence>
<feature type="region of interest" description="Disordered" evidence="1">
    <location>
        <begin position="43"/>
        <end position="85"/>
    </location>
</feature>
<evidence type="ECO:0000313" key="2">
    <source>
        <dbReference type="EMBL" id="PNT77572.1"/>
    </source>
</evidence>
<feature type="compositionally biased region" description="Low complexity" evidence="1">
    <location>
        <begin position="43"/>
        <end position="58"/>
    </location>
</feature>